<sequence length="102" mass="10314">MVRRKSGTGRATDGDSAEGSAQAPVAPAAAIRWSDLSADEQTALKRLNRGPYQGLDAATAERLLALGLVASRPAGIGISRVGRELVISTLLAAREGGSGDGG</sequence>
<feature type="region of interest" description="Disordered" evidence="1">
    <location>
        <begin position="1"/>
        <end position="26"/>
    </location>
</feature>
<keyword evidence="3" id="KW-1185">Reference proteome</keyword>
<protein>
    <submittedName>
        <fullName evidence="2">Uncharacterized protein</fullName>
    </submittedName>
</protein>
<dbReference type="Proteomes" id="UP000306441">
    <property type="component" value="Unassembled WGS sequence"/>
</dbReference>
<comment type="caution">
    <text evidence="2">The sequence shown here is derived from an EMBL/GenBank/DDBJ whole genome shotgun (WGS) entry which is preliminary data.</text>
</comment>
<reference evidence="2 3" key="1">
    <citation type="submission" date="2019-04" db="EMBL/GenBank/DDBJ databases">
        <title>Mesorhizobium composti sp. nov., isolated from compost.</title>
        <authorList>
            <person name="Lin S.-Y."/>
            <person name="Hameed A."/>
            <person name="Hsieh Y.-T."/>
            <person name="Young C.-C."/>
        </authorList>
    </citation>
    <scope>NUCLEOTIDE SEQUENCE [LARGE SCALE GENOMIC DNA]</scope>
    <source>
        <strain evidence="2 3">CC-YTH430</strain>
    </source>
</reference>
<evidence type="ECO:0000313" key="2">
    <source>
        <dbReference type="EMBL" id="THF55100.1"/>
    </source>
</evidence>
<gene>
    <name evidence="2" type="ORF">E6C48_19630</name>
</gene>
<accession>A0ABY2Q4E4</accession>
<name>A0ABY2Q4E4_9HYPH</name>
<dbReference type="EMBL" id="SSNY01000013">
    <property type="protein sequence ID" value="THF55100.1"/>
    <property type="molecule type" value="Genomic_DNA"/>
</dbReference>
<proteinExistence type="predicted"/>
<dbReference type="RefSeq" id="WP_136359872.1">
    <property type="nucleotide sequence ID" value="NZ_SSNY01000013.1"/>
</dbReference>
<evidence type="ECO:0000313" key="3">
    <source>
        <dbReference type="Proteomes" id="UP000306441"/>
    </source>
</evidence>
<evidence type="ECO:0000256" key="1">
    <source>
        <dbReference type="SAM" id="MobiDB-lite"/>
    </source>
</evidence>
<organism evidence="2 3">
    <name type="scientific">Ollibium composti</name>
    <dbReference type="NCBI Taxonomy" id="2675109"/>
    <lineage>
        <taxon>Bacteria</taxon>
        <taxon>Pseudomonadati</taxon>
        <taxon>Pseudomonadota</taxon>
        <taxon>Alphaproteobacteria</taxon>
        <taxon>Hyphomicrobiales</taxon>
        <taxon>Phyllobacteriaceae</taxon>
        <taxon>Ollibium</taxon>
    </lineage>
</organism>